<dbReference type="Gene3D" id="1.25.40.10">
    <property type="entry name" value="Tetratricopeptide repeat domain"/>
    <property type="match status" value="1"/>
</dbReference>
<name>D8LKS1_ECTSI</name>
<reference evidence="1 2" key="1">
    <citation type="journal article" date="2010" name="Nature">
        <title>The Ectocarpus genome and the independent evolution of multicellularity in brown algae.</title>
        <authorList>
            <person name="Cock J.M."/>
            <person name="Sterck L."/>
            <person name="Rouze P."/>
            <person name="Scornet D."/>
            <person name="Allen A.E."/>
            <person name="Amoutzias G."/>
            <person name="Anthouard V."/>
            <person name="Artiguenave F."/>
            <person name="Aury J.M."/>
            <person name="Badger J.H."/>
            <person name="Beszteri B."/>
            <person name="Billiau K."/>
            <person name="Bonnet E."/>
            <person name="Bothwell J.H."/>
            <person name="Bowler C."/>
            <person name="Boyen C."/>
            <person name="Brownlee C."/>
            <person name="Carrano C.J."/>
            <person name="Charrier B."/>
            <person name="Cho G.Y."/>
            <person name="Coelho S.M."/>
            <person name="Collen J."/>
            <person name="Corre E."/>
            <person name="Da Silva C."/>
            <person name="Delage L."/>
            <person name="Delaroque N."/>
            <person name="Dittami S.M."/>
            <person name="Doulbeau S."/>
            <person name="Elias M."/>
            <person name="Farnham G."/>
            <person name="Gachon C.M."/>
            <person name="Gschloessl B."/>
            <person name="Heesch S."/>
            <person name="Jabbari K."/>
            <person name="Jubin C."/>
            <person name="Kawai H."/>
            <person name="Kimura K."/>
            <person name="Kloareg B."/>
            <person name="Kupper F.C."/>
            <person name="Lang D."/>
            <person name="Le Bail A."/>
            <person name="Leblanc C."/>
            <person name="Lerouge P."/>
            <person name="Lohr M."/>
            <person name="Lopez P.J."/>
            <person name="Martens C."/>
            <person name="Maumus F."/>
            <person name="Michel G."/>
            <person name="Miranda-Saavedra D."/>
            <person name="Morales J."/>
            <person name="Moreau H."/>
            <person name="Motomura T."/>
            <person name="Nagasato C."/>
            <person name="Napoli C.A."/>
            <person name="Nelson D.R."/>
            <person name="Nyvall-Collen P."/>
            <person name="Peters A.F."/>
            <person name="Pommier C."/>
            <person name="Potin P."/>
            <person name="Poulain J."/>
            <person name="Quesneville H."/>
            <person name="Read B."/>
            <person name="Rensing S.A."/>
            <person name="Ritter A."/>
            <person name="Rousvoal S."/>
            <person name="Samanta M."/>
            <person name="Samson G."/>
            <person name="Schroeder D.C."/>
            <person name="Segurens B."/>
            <person name="Strittmatter M."/>
            <person name="Tonon T."/>
            <person name="Tregear J.W."/>
            <person name="Valentin K."/>
            <person name="von Dassow P."/>
            <person name="Yamagishi T."/>
            <person name="Van de Peer Y."/>
            <person name="Wincker P."/>
        </authorList>
    </citation>
    <scope>NUCLEOTIDE SEQUENCE [LARGE SCALE GENOMIC DNA]</scope>
    <source>
        <strain evidence="2">Ec32 / CCAP1310/4</strain>
    </source>
</reference>
<dbReference type="InParanoid" id="D8LKS1"/>
<dbReference type="EMBL" id="FN649760">
    <property type="protein sequence ID" value="CBN80054.1"/>
    <property type="molecule type" value="Genomic_DNA"/>
</dbReference>
<organism evidence="1 2">
    <name type="scientific">Ectocarpus siliculosus</name>
    <name type="common">Brown alga</name>
    <name type="synonym">Conferva siliculosa</name>
    <dbReference type="NCBI Taxonomy" id="2880"/>
    <lineage>
        <taxon>Eukaryota</taxon>
        <taxon>Sar</taxon>
        <taxon>Stramenopiles</taxon>
        <taxon>Ochrophyta</taxon>
        <taxon>PX clade</taxon>
        <taxon>Phaeophyceae</taxon>
        <taxon>Ectocarpales</taxon>
        <taxon>Ectocarpaceae</taxon>
        <taxon>Ectocarpus</taxon>
    </lineage>
</organism>
<proteinExistence type="predicted"/>
<evidence type="ECO:0000313" key="2">
    <source>
        <dbReference type="Proteomes" id="UP000002630"/>
    </source>
</evidence>
<sequence length="82" mass="9435">MWRSRSITGGCCCRRTVSQGKHNEALPLLERASSIRGKKLGENHHYTVDTQISLERVQKHVRERETNTGSIGTRHLEEAWYS</sequence>
<dbReference type="Proteomes" id="UP000002630">
    <property type="component" value="Unassembled WGS sequence"/>
</dbReference>
<protein>
    <submittedName>
        <fullName evidence="1">Uncharacterized protein</fullName>
    </submittedName>
</protein>
<accession>D8LKS1</accession>
<keyword evidence="2" id="KW-1185">Reference proteome</keyword>
<dbReference type="InterPro" id="IPR011990">
    <property type="entry name" value="TPR-like_helical_dom_sf"/>
</dbReference>
<evidence type="ECO:0000313" key="1">
    <source>
        <dbReference type="EMBL" id="CBN80054.1"/>
    </source>
</evidence>
<gene>
    <name evidence="1" type="ORF">Esi_0031_0001</name>
</gene>
<dbReference type="AlphaFoldDB" id="D8LKS1"/>